<keyword evidence="3" id="KW-1185">Reference proteome</keyword>
<accession>A0A1R3I5I9</accession>
<feature type="region of interest" description="Disordered" evidence="1">
    <location>
        <begin position="1"/>
        <end position="64"/>
    </location>
</feature>
<dbReference type="Proteomes" id="UP000188268">
    <property type="component" value="Unassembled WGS sequence"/>
</dbReference>
<evidence type="ECO:0000313" key="2">
    <source>
        <dbReference type="EMBL" id="OMO77840.1"/>
    </source>
</evidence>
<reference evidence="2 3" key="1">
    <citation type="submission" date="2013-09" db="EMBL/GenBank/DDBJ databases">
        <title>Corchorus capsularis genome sequencing.</title>
        <authorList>
            <person name="Alam M."/>
            <person name="Haque M.S."/>
            <person name="Islam M.S."/>
            <person name="Emdad E.M."/>
            <person name="Islam M.M."/>
            <person name="Ahmed B."/>
            <person name="Halim A."/>
            <person name="Hossen Q.M.M."/>
            <person name="Hossain M.Z."/>
            <person name="Ahmed R."/>
            <person name="Khan M.M."/>
            <person name="Islam R."/>
            <person name="Rashid M.M."/>
            <person name="Khan S.A."/>
            <person name="Rahman M.S."/>
            <person name="Alam M."/>
        </authorList>
    </citation>
    <scope>NUCLEOTIDE SEQUENCE [LARGE SCALE GENOMIC DNA]</scope>
    <source>
        <strain evidence="3">cv. CVL-1</strain>
        <tissue evidence="2">Whole seedling</tissue>
    </source>
</reference>
<dbReference type="EMBL" id="AWWV01010687">
    <property type="protein sequence ID" value="OMO77840.1"/>
    <property type="molecule type" value="Genomic_DNA"/>
</dbReference>
<proteinExistence type="predicted"/>
<name>A0A1R3I5I9_COCAP</name>
<dbReference type="Gramene" id="OMO77840">
    <property type="protein sequence ID" value="OMO77840"/>
    <property type="gene ID" value="CCACVL1_14776"/>
</dbReference>
<dbReference type="AlphaFoldDB" id="A0A1R3I5I9"/>
<gene>
    <name evidence="2" type="ORF">CCACVL1_14776</name>
</gene>
<evidence type="ECO:0000256" key="1">
    <source>
        <dbReference type="SAM" id="MobiDB-lite"/>
    </source>
</evidence>
<comment type="caution">
    <text evidence="2">The sequence shown here is derived from an EMBL/GenBank/DDBJ whole genome shotgun (WGS) entry which is preliminary data.</text>
</comment>
<organism evidence="2 3">
    <name type="scientific">Corchorus capsularis</name>
    <name type="common">Jute</name>
    <dbReference type="NCBI Taxonomy" id="210143"/>
    <lineage>
        <taxon>Eukaryota</taxon>
        <taxon>Viridiplantae</taxon>
        <taxon>Streptophyta</taxon>
        <taxon>Embryophyta</taxon>
        <taxon>Tracheophyta</taxon>
        <taxon>Spermatophyta</taxon>
        <taxon>Magnoliopsida</taxon>
        <taxon>eudicotyledons</taxon>
        <taxon>Gunneridae</taxon>
        <taxon>Pentapetalae</taxon>
        <taxon>rosids</taxon>
        <taxon>malvids</taxon>
        <taxon>Malvales</taxon>
        <taxon>Malvaceae</taxon>
        <taxon>Grewioideae</taxon>
        <taxon>Apeibeae</taxon>
        <taxon>Corchorus</taxon>
    </lineage>
</organism>
<sequence>MVDEGEKTGGESQRVLENNKSIEFIDAKVSKYRQRNTPKEPPHSHSSVSPPRDMGMKQGMRSED</sequence>
<evidence type="ECO:0000313" key="3">
    <source>
        <dbReference type="Proteomes" id="UP000188268"/>
    </source>
</evidence>
<protein>
    <submittedName>
        <fullName evidence="2">Uncharacterized protein</fullName>
    </submittedName>
</protein>